<dbReference type="EMBL" id="NKUB01000010">
    <property type="protein sequence ID" value="PYD69478.1"/>
    <property type="molecule type" value="Genomic_DNA"/>
</dbReference>
<keyword evidence="2" id="KW-1185">Reference proteome</keyword>
<evidence type="ECO:0000313" key="1">
    <source>
        <dbReference type="EMBL" id="PYD69478.1"/>
    </source>
</evidence>
<reference evidence="1 2" key="1">
    <citation type="submission" date="2017-07" db="EMBL/GenBank/DDBJ databases">
        <title>A draft genome sequence of Komagataeibacter swingsii LMG 22125.</title>
        <authorList>
            <person name="Skraban J."/>
            <person name="Cleenwerck I."/>
            <person name="Vandamme P."/>
            <person name="Trcek J."/>
        </authorList>
    </citation>
    <scope>NUCLEOTIDE SEQUENCE [LARGE SCALE GENOMIC DNA]</scope>
    <source>
        <strain evidence="1 2">LMG 22125</strain>
    </source>
</reference>
<evidence type="ECO:0000313" key="2">
    <source>
        <dbReference type="Proteomes" id="UP000247371"/>
    </source>
</evidence>
<dbReference type="InterPro" id="IPR027417">
    <property type="entry name" value="P-loop_NTPase"/>
</dbReference>
<dbReference type="Proteomes" id="UP000247371">
    <property type="component" value="Unassembled WGS sequence"/>
</dbReference>
<gene>
    <name evidence="1" type="ORF">CFR76_09095</name>
</gene>
<dbReference type="Gene3D" id="3.40.50.300">
    <property type="entry name" value="P-loop containing nucleotide triphosphate hydrolases"/>
    <property type="match status" value="1"/>
</dbReference>
<sequence length="213" mass="23703">MSNQTRPVVLLPRFMLEEVAAQVTHLIPVASGKSCILQMVGPHGGEGVSSMAQDLSIITSFGQGMKTLLLCVGALDDEQQAVFPGMDDPAQWEQSKDFPPWFRFKRYHDDRLCVGFADSSVIVQTVDWVMLLQAARKKFDLVVCDTPTPRVSPIALNFVPYADICLIVISAEHTLQHEVAVLQRKIAEIGGNVDGAILNRRRFHVPKIVYDRM</sequence>
<protein>
    <recommendedName>
        <fullName evidence="3">CpsD/CapB family tyrosine-protein kinase</fullName>
    </recommendedName>
</protein>
<dbReference type="RefSeq" id="WP_110556858.1">
    <property type="nucleotide sequence ID" value="NZ_NKUB01000010.1"/>
</dbReference>
<accession>A0A2V4SBZ9</accession>
<comment type="caution">
    <text evidence="1">The sequence shown here is derived from an EMBL/GenBank/DDBJ whole genome shotgun (WGS) entry which is preliminary data.</text>
</comment>
<evidence type="ECO:0008006" key="3">
    <source>
        <dbReference type="Google" id="ProtNLM"/>
    </source>
</evidence>
<dbReference type="AlphaFoldDB" id="A0A2V4SBZ9"/>
<name>A0A2V4SBZ9_9PROT</name>
<proteinExistence type="predicted"/>
<dbReference type="SUPFAM" id="SSF52540">
    <property type="entry name" value="P-loop containing nucleoside triphosphate hydrolases"/>
    <property type="match status" value="1"/>
</dbReference>
<organism evidence="1 2">
    <name type="scientific">Komagataeibacter swingsii</name>
    <dbReference type="NCBI Taxonomy" id="215220"/>
    <lineage>
        <taxon>Bacteria</taxon>
        <taxon>Pseudomonadati</taxon>
        <taxon>Pseudomonadota</taxon>
        <taxon>Alphaproteobacteria</taxon>
        <taxon>Acetobacterales</taxon>
        <taxon>Acetobacteraceae</taxon>
        <taxon>Komagataeibacter</taxon>
    </lineage>
</organism>